<protein>
    <submittedName>
        <fullName evidence="1">Uncharacterized protein</fullName>
    </submittedName>
</protein>
<sequence>MNYLNWILLVVNICCGIVALVLHLNHASFATTLSIVLCLGMSFKIGELLGLPIKFDRFES</sequence>
<dbReference type="EMBL" id="SRYG01000023">
    <property type="protein sequence ID" value="TGY65103.1"/>
    <property type="molecule type" value="Genomic_DNA"/>
</dbReference>
<keyword evidence="2" id="KW-1185">Reference proteome</keyword>
<evidence type="ECO:0000313" key="2">
    <source>
        <dbReference type="Proteomes" id="UP000308836"/>
    </source>
</evidence>
<gene>
    <name evidence="1" type="ORF">E5336_10390</name>
</gene>
<evidence type="ECO:0000313" key="1">
    <source>
        <dbReference type="EMBL" id="TGY65103.1"/>
    </source>
</evidence>
<accession>A0AC61R561</accession>
<organism evidence="1 2">
    <name type="scientific">Dubosiella muris</name>
    <dbReference type="NCBI Taxonomy" id="3038133"/>
    <lineage>
        <taxon>Bacteria</taxon>
        <taxon>Bacillati</taxon>
        <taxon>Bacillota</taxon>
        <taxon>Erysipelotrichia</taxon>
        <taxon>Erysipelotrichales</taxon>
        <taxon>Erysipelotrichaceae</taxon>
        <taxon>Dubosiella</taxon>
    </lineage>
</organism>
<name>A0AC61R561_9FIRM</name>
<dbReference type="Proteomes" id="UP000308836">
    <property type="component" value="Unassembled WGS sequence"/>
</dbReference>
<reference evidence="1" key="1">
    <citation type="submission" date="2019-04" db="EMBL/GenBank/DDBJ databases">
        <title>Microbes associate with the intestines of laboratory mice.</title>
        <authorList>
            <person name="Navarre W."/>
            <person name="Wong E."/>
            <person name="Huang K."/>
            <person name="Tropini C."/>
            <person name="Ng K."/>
            <person name="Yu B."/>
        </authorList>
    </citation>
    <scope>NUCLEOTIDE SEQUENCE</scope>
    <source>
        <strain evidence="1">NM09_H32</strain>
    </source>
</reference>
<comment type="caution">
    <text evidence="1">The sequence shown here is derived from an EMBL/GenBank/DDBJ whole genome shotgun (WGS) entry which is preliminary data.</text>
</comment>
<proteinExistence type="predicted"/>